<dbReference type="OrthoDB" id="269227at2759"/>
<dbReference type="PIRSF" id="PIRSF000137">
    <property type="entry name" value="Alcohol_oxidase"/>
    <property type="match status" value="1"/>
</dbReference>
<accession>A0A2V1DUM4</accession>
<dbReference type="GO" id="GO:0050660">
    <property type="term" value="F:flavin adenine dinucleotide binding"/>
    <property type="evidence" value="ECO:0007669"/>
    <property type="project" value="InterPro"/>
</dbReference>
<feature type="domain" description="Glucose-methanol-choline oxidoreductase N-terminal" evidence="3">
    <location>
        <begin position="14"/>
        <end position="289"/>
    </location>
</feature>
<protein>
    <submittedName>
        <fullName evidence="5">Alcohol oxidase</fullName>
    </submittedName>
</protein>
<keyword evidence="2" id="KW-0285">Flavoprotein</keyword>
<evidence type="ECO:0000313" key="6">
    <source>
        <dbReference type="Proteomes" id="UP000244855"/>
    </source>
</evidence>
<feature type="domain" description="Glucose-methanol-choline oxidoreductase C-terminal" evidence="4">
    <location>
        <begin position="421"/>
        <end position="573"/>
    </location>
</feature>
<dbReference type="InterPro" id="IPR000172">
    <property type="entry name" value="GMC_OxRdtase_N"/>
</dbReference>
<keyword evidence="2" id="KW-0274">FAD</keyword>
<dbReference type="InterPro" id="IPR007867">
    <property type="entry name" value="GMC_OxRtase_C"/>
</dbReference>
<dbReference type="Pfam" id="PF05199">
    <property type="entry name" value="GMC_oxred_C"/>
    <property type="match status" value="1"/>
</dbReference>
<feature type="binding site" evidence="2">
    <location>
        <position position="96"/>
    </location>
    <ligand>
        <name>FAD</name>
        <dbReference type="ChEBI" id="CHEBI:57692"/>
    </ligand>
</feature>
<evidence type="ECO:0000256" key="1">
    <source>
        <dbReference type="ARBA" id="ARBA00010790"/>
    </source>
</evidence>
<dbReference type="SUPFAM" id="SSF54373">
    <property type="entry name" value="FAD-linked reductases, C-terminal domain"/>
    <property type="match status" value="1"/>
</dbReference>
<reference evidence="5 6" key="1">
    <citation type="journal article" date="2018" name="Sci. Rep.">
        <title>Comparative genomics provides insights into the lifestyle and reveals functional heterogeneity of dark septate endophytic fungi.</title>
        <authorList>
            <person name="Knapp D.G."/>
            <person name="Nemeth J.B."/>
            <person name="Barry K."/>
            <person name="Hainaut M."/>
            <person name="Henrissat B."/>
            <person name="Johnson J."/>
            <person name="Kuo A."/>
            <person name="Lim J.H.P."/>
            <person name="Lipzen A."/>
            <person name="Nolan M."/>
            <person name="Ohm R.A."/>
            <person name="Tamas L."/>
            <person name="Grigoriev I.V."/>
            <person name="Spatafora J.W."/>
            <person name="Nagy L.G."/>
            <person name="Kovacs G.M."/>
        </authorList>
    </citation>
    <scope>NUCLEOTIDE SEQUENCE [LARGE SCALE GENOMIC DNA]</scope>
    <source>
        <strain evidence="5 6">DSE2036</strain>
    </source>
</reference>
<evidence type="ECO:0000313" key="5">
    <source>
        <dbReference type="EMBL" id="PVI01917.1"/>
    </source>
</evidence>
<dbReference type="GO" id="GO:0016614">
    <property type="term" value="F:oxidoreductase activity, acting on CH-OH group of donors"/>
    <property type="evidence" value="ECO:0007669"/>
    <property type="project" value="InterPro"/>
</dbReference>
<dbReference type="InterPro" id="IPR012132">
    <property type="entry name" value="GMC_OxRdtase"/>
</dbReference>
<dbReference type="PANTHER" id="PTHR11552:SF78">
    <property type="entry name" value="GLUCOSE-METHANOL-CHOLINE OXIDOREDUCTASE N-TERMINAL DOMAIN-CONTAINING PROTEIN"/>
    <property type="match status" value="1"/>
</dbReference>
<dbReference type="STRING" id="97972.A0A2V1DUM4"/>
<evidence type="ECO:0000259" key="3">
    <source>
        <dbReference type="Pfam" id="PF00732"/>
    </source>
</evidence>
<dbReference type="Proteomes" id="UP000244855">
    <property type="component" value="Unassembled WGS sequence"/>
</dbReference>
<comment type="similarity">
    <text evidence="1">Belongs to the GMC oxidoreductase family.</text>
</comment>
<keyword evidence="6" id="KW-1185">Reference proteome</keyword>
<organism evidence="5 6">
    <name type="scientific">Periconia macrospinosa</name>
    <dbReference type="NCBI Taxonomy" id="97972"/>
    <lineage>
        <taxon>Eukaryota</taxon>
        <taxon>Fungi</taxon>
        <taxon>Dikarya</taxon>
        <taxon>Ascomycota</taxon>
        <taxon>Pezizomycotina</taxon>
        <taxon>Dothideomycetes</taxon>
        <taxon>Pleosporomycetidae</taxon>
        <taxon>Pleosporales</taxon>
        <taxon>Massarineae</taxon>
        <taxon>Periconiaceae</taxon>
        <taxon>Periconia</taxon>
    </lineage>
</organism>
<dbReference type="InterPro" id="IPR036188">
    <property type="entry name" value="FAD/NAD-bd_sf"/>
</dbReference>
<dbReference type="Gene3D" id="3.30.560.10">
    <property type="entry name" value="Glucose Oxidase, domain 3"/>
    <property type="match status" value="1"/>
</dbReference>
<dbReference type="EMBL" id="KZ805350">
    <property type="protein sequence ID" value="PVI01917.1"/>
    <property type="molecule type" value="Genomic_DNA"/>
</dbReference>
<dbReference type="Pfam" id="PF00732">
    <property type="entry name" value="GMC_oxred_N"/>
    <property type="match status" value="1"/>
</dbReference>
<gene>
    <name evidence="5" type="ORF">DM02DRAFT_717655</name>
</gene>
<proteinExistence type="inferred from homology"/>
<dbReference type="SUPFAM" id="SSF51905">
    <property type="entry name" value="FAD/NAD(P)-binding domain"/>
    <property type="match status" value="1"/>
</dbReference>
<feature type="binding site" evidence="2">
    <location>
        <position position="228"/>
    </location>
    <ligand>
        <name>FAD</name>
        <dbReference type="ChEBI" id="CHEBI:57692"/>
    </ligand>
</feature>
<dbReference type="AlphaFoldDB" id="A0A2V1DUM4"/>
<evidence type="ECO:0000259" key="4">
    <source>
        <dbReference type="Pfam" id="PF05199"/>
    </source>
</evidence>
<dbReference type="Gene3D" id="3.50.50.60">
    <property type="entry name" value="FAD/NAD(P)-binding domain"/>
    <property type="match status" value="1"/>
</dbReference>
<dbReference type="PANTHER" id="PTHR11552">
    <property type="entry name" value="GLUCOSE-METHANOL-CHOLINE GMC OXIDOREDUCTASE"/>
    <property type="match status" value="1"/>
</dbReference>
<comment type="cofactor">
    <cofactor evidence="2">
        <name>FAD</name>
        <dbReference type="ChEBI" id="CHEBI:57692"/>
    </cofactor>
</comment>
<sequence length="594" mass="65303">MIHTSLPPKFGDVDVIIAGGGTAGCILATRLADADPSLVILVVERGRSELASEVFHEGDDGNGYQADLKNDALRWFVSKNQFEGTKKYRTVGCANVLGGGSTVFNLMNGPPSRWDFESWEGSGWQAEDLIYSLQKRTDVASTIREAARMKSIPPMPIESQFMTSAAKRAGWVDAQHPSDIDSMNAIWRDSDQVPDQEQERKSAAAGHLLPRINKMTYPNFHVLVESFVQRVLIDENNKVTGVEVYSPAAQSNDEERSLTVIKARKLVVACSGVLGTPLLLEMSGIGDPSVLDRADIPVVVPLPGVGNGYRECPTLDYAYKTNLSPGQTTDAFTKGIMTKEDLYNNKHGLQDLKLNTVTGKVRPSEDEIEQFGPELRKVWDDHFKMHPGKATTEFQLSPCHPNPIISDGSPCMGITVLSSSPISTGCIHILEPFGENPIVFENGYFTGEGGSLDLKLHVWMYKKQREIFRRMPCYRGERPEMHPPFAADSPAACIETTEPLPEDVEDIAYTAEDDRVLEAYILQRAWGMWASIGTCKMLPTEKNGVVDAELGVHGITGLKIADLSIIPGNLSAYMHNQMALLIGEKAAEIILKKL</sequence>
<name>A0A2V1DUM4_9PLEO</name>
<evidence type="ECO:0000256" key="2">
    <source>
        <dbReference type="PIRSR" id="PIRSR000137-2"/>
    </source>
</evidence>